<evidence type="ECO:0000313" key="6">
    <source>
        <dbReference type="Proteomes" id="UP001642409"/>
    </source>
</evidence>
<dbReference type="SUPFAM" id="SSF56059">
    <property type="entry name" value="Glutathione synthetase ATP-binding domain-like"/>
    <property type="match status" value="1"/>
</dbReference>
<evidence type="ECO:0000313" key="4">
    <source>
        <dbReference type="EMBL" id="CAI9977261.1"/>
    </source>
</evidence>
<reference evidence="5 6" key="2">
    <citation type="submission" date="2024-07" db="EMBL/GenBank/DDBJ databases">
        <authorList>
            <person name="Akdeniz Z."/>
        </authorList>
    </citation>
    <scope>NUCLEOTIDE SEQUENCE [LARGE SCALE GENOMIC DNA]</scope>
</reference>
<dbReference type="PANTHER" id="PTHR12241">
    <property type="entry name" value="TUBULIN POLYGLUTAMYLASE"/>
    <property type="match status" value="1"/>
</dbReference>
<evidence type="ECO:0000256" key="1">
    <source>
        <dbReference type="ARBA" id="ARBA00022598"/>
    </source>
</evidence>
<proteinExistence type="predicted"/>
<reference evidence="4" key="1">
    <citation type="submission" date="2023-06" db="EMBL/GenBank/DDBJ databases">
        <authorList>
            <person name="Kurt Z."/>
        </authorList>
    </citation>
    <scope>NUCLEOTIDE SEQUENCE</scope>
</reference>
<keyword evidence="1 4" id="KW-0436">Ligase</keyword>
<sequence length="421" mass="49643">MQYIPHQYGKEYIERVDTSFILALSLFHSALVNKSAGQYVNFIFPNRITKKDLHESVIKQNTHLKEKKMKEFKITPQTFDLPKNTDQYLKYKELNTDKWMIQKPIDGQKGDGIQITQNPDLNQESIVQEYIETLTYKSHKFDVRIYVTLTSLDPLIAYVYKGAVARLAYEHYESPTQTNKDDLRKHLTNDAVNNPNRIKNLQTIEGDDTVLNLDYLFDQMKTYPEYFNFHKSLKLLNPREYFMKKIKENVEKTLVSLYPDLLSSAINAGMNLHEYPKSNYQILGLDICFTPIGEVKLFEINTNPVLFRKSNLNSNLSGPQVLIDSLNLIGIRVNVDAHNQIINPHFGVNDDRIYKFKYKYQISDSKPNKNFTLLTEFEQRAVLEIRDQKWRSENFVELQFDEYEFRESSYLNKLIWNFKDY</sequence>
<comment type="caution">
    <text evidence="4">The sequence shown here is derived from an EMBL/GenBank/DDBJ whole genome shotgun (WGS) entry which is preliminary data.</text>
</comment>
<dbReference type="EMBL" id="CAXDID020000022">
    <property type="protein sequence ID" value="CAL5988374.1"/>
    <property type="molecule type" value="Genomic_DNA"/>
</dbReference>
<keyword evidence="3" id="KW-0067">ATP-binding</keyword>
<dbReference type="GO" id="GO:0000226">
    <property type="term" value="P:microtubule cytoskeleton organization"/>
    <property type="evidence" value="ECO:0007669"/>
    <property type="project" value="TreeGrafter"/>
</dbReference>
<dbReference type="AlphaFoldDB" id="A0AA86V5J7"/>
<organism evidence="4">
    <name type="scientific">Hexamita inflata</name>
    <dbReference type="NCBI Taxonomy" id="28002"/>
    <lineage>
        <taxon>Eukaryota</taxon>
        <taxon>Metamonada</taxon>
        <taxon>Diplomonadida</taxon>
        <taxon>Hexamitidae</taxon>
        <taxon>Hexamitinae</taxon>
        <taxon>Hexamita</taxon>
    </lineage>
</organism>
<dbReference type="Pfam" id="PF03133">
    <property type="entry name" value="TTL"/>
    <property type="match status" value="1"/>
</dbReference>
<dbReference type="GO" id="GO:0036064">
    <property type="term" value="C:ciliary basal body"/>
    <property type="evidence" value="ECO:0007669"/>
    <property type="project" value="TreeGrafter"/>
</dbReference>
<evidence type="ECO:0000256" key="3">
    <source>
        <dbReference type="ARBA" id="ARBA00022840"/>
    </source>
</evidence>
<dbReference type="Proteomes" id="UP001642409">
    <property type="component" value="Unassembled WGS sequence"/>
</dbReference>
<protein>
    <submittedName>
        <fullName evidence="4">Tubulin tyrosine ligase</fullName>
    </submittedName>
    <submittedName>
        <fullName evidence="5">Tubulin_tyrosine ligase</fullName>
    </submittedName>
</protein>
<dbReference type="GO" id="GO:0005524">
    <property type="term" value="F:ATP binding"/>
    <property type="evidence" value="ECO:0007669"/>
    <property type="project" value="UniProtKB-KW"/>
</dbReference>
<keyword evidence="6" id="KW-1185">Reference proteome</keyword>
<name>A0AA86V5J7_9EUKA</name>
<accession>A0AA86V5J7</accession>
<dbReference type="InterPro" id="IPR004344">
    <property type="entry name" value="TTL/TTLL_fam"/>
</dbReference>
<dbReference type="EMBL" id="CATOUU010001177">
    <property type="protein sequence ID" value="CAI9977261.1"/>
    <property type="molecule type" value="Genomic_DNA"/>
</dbReference>
<gene>
    <name evidence="5" type="ORF">HINF_LOCUS10343</name>
    <name evidence="4" type="ORF">HINF_LOCUS64906</name>
</gene>
<keyword evidence="2" id="KW-0547">Nucleotide-binding</keyword>
<dbReference type="GO" id="GO:0070740">
    <property type="term" value="F:tubulin-glutamic acid ligase activity"/>
    <property type="evidence" value="ECO:0007669"/>
    <property type="project" value="TreeGrafter"/>
</dbReference>
<dbReference type="GO" id="GO:0015631">
    <property type="term" value="F:tubulin binding"/>
    <property type="evidence" value="ECO:0007669"/>
    <property type="project" value="TreeGrafter"/>
</dbReference>
<evidence type="ECO:0000313" key="5">
    <source>
        <dbReference type="EMBL" id="CAL5988374.1"/>
    </source>
</evidence>
<evidence type="ECO:0000256" key="2">
    <source>
        <dbReference type="ARBA" id="ARBA00022741"/>
    </source>
</evidence>
<dbReference type="PROSITE" id="PS51221">
    <property type="entry name" value="TTL"/>
    <property type="match status" value="1"/>
</dbReference>
<dbReference type="Gene3D" id="3.30.470.20">
    <property type="entry name" value="ATP-grasp fold, B domain"/>
    <property type="match status" value="1"/>
</dbReference>